<organism evidence="1 2">
    <name type="scientific">Gigaspora rosea</name>
    <dbReference type="NCBI Taxonomy" id="44941"/>
    <lineage>
        <taxon>Eukaryota</taxon>
        <taxon>Fungi</taxon>
        <taxon>Fungi incertae sedis</taxon>
        <taxon>Mucoromycota</taxon>
        <taxon>Glomeromycotina</taxon>
        <taxon>Glomeromycetes</taxon>
        <taxon>Diversisporales</taxon>
        <taxon>Gigasporaceae</taxon>
        <taxon>Gigaspora</taxon>
    </lineage>
</organism>
<reference evidence="1 2" key="1">
    <citation type="submission" date="2018-06" db="EMBL/GenBank/DDBJ databases">
        <title>Comparative genomics reveals the genomic features of Rhizophagus irregularis, R. cerebriforme, R. diaphanum and Gigaspora rosea, and their symbiotic lifestyle signature.</title>
        <authorList>
            <person name="Morin E."/>
            <person name="San Clemente H."/>
            <person name="Chen E.C.H."/>
            <person name="De La Providencia I."/>
            <person name="Hainaut M."/>
            <person name="Kuo A."/>
            <person name="Kohler A."/>
            <person name="Murat C."/>
            <person name="Tang N."/>
            <person name="Roy S."/>
            <person name="Loubradou J."/>
            <person name="Henrissat B."/>
            <person name="Grigoriev I.V."/>
            <person name="Corradi N."/>
            <person name="Roux C."/>
            <person name="Martin F.M."/>
        </authorList>
    </citation>
    <scope>NUCLEOTIDE SEQUENCE [LARGE SCALE GENOMIC DNA]</scope>
    <source>
        <strain evidence="1 2">DAOM 194757</strain>
    </source>
</reference>
<gene>
    <name evidence="1" type="ORF">C2G38_2123764</name>
</gene>
<dbReference type="OrthoDB" id="2017405at2759"/>
<dbReference type="PANTHER" id="PTHR28052:SF1">
    <property type="entry name" value="UPF0545 PROTEIN C22ORF39"/>
    <property type="match status" value="1"/>
</dbReference>
<dbReference type="Proteomes" id="UP000266673">
    <property type="component" value="Unassembled WGS sequence"/>
</dbReference>
<keyword evidence="2" id="KW-1185">Reference proteome</keyword>
<comment type="caution">
    <text evidence="1">The sequence shown here is derived from an EMBL/GenBank/DDBJ whole genome shotgun (WGS) entry which is preliminary data.</text>
</comment>
<evidence type="ECO:0008006" key="3">
    <source>
        <dbReference type="Google" id="ProtNLM"/>
    </source>
</evidence>
<accession>A0A397U0B8</accession>
<name>A0A397U0B8_9GLOM</name>
<dbReference type="Pfam" id="PF11326">
    <property type="entry name" value="PANTS-like"/>
    <property type="match status" value="1"/>
</dbReference>
<dbReference type="InterPro" id="IPR021475">
    <property type="entry name" value="Pants/Emi1-like"/>
</dbReference>
<dbReference type="EMBL" id="QKWP01002497">
    <property type="protein sequence ID" value="RIB03121.1"/>
    <property type="molecule type" value="Genomic_DNA"/>
</dbReference>
<dbReference type="AlphaFoldDB" id="A0A397U0B8"/>
<proteinExistence type="predicted"/>
<dbReference type="PANTHER" id="PTHR28052">
    <property type="entry name" value="UPF0545 PROTEIN C22ORF39"/>
    <property type="match status" value="1"/>
</dbReference>
<evidence type="ECO:0000313" key="1">
    <source>
        <dbReference type="EMBL" id="RIB03121.1"/>
    </source>
</evidence>
<sequence length="128" mass="15159">MIDDNNTLETKEGDDYDKYNCSLASELDYFVMCYSLGGQAINYYRYGERRDCSQRWQSLKFCIQLKSKTPEERKKMILEREAMKDAKYTKQKSSLDVWEMREKPPSNLFSLHDQIPTDLSDQITSEQL</sequence>
<dbReference type="STRING" id="44941.A0A397U0B8"/>
<protein>
    <recommendedName>
        <fullName evidence="3">Early meiotic induction protein 1</fullName>
    </recommendedName>
</protein>
<evidence type="ECO:0000313" key="2">
    <source>
        <dbReference type="Proteomes" id="UP000266673"/>
    </source>
</evidence>